<evidence type="ECO:0000256" key="2">
    <source>
        <dbReference type="ARBA" id="ARBA00023125"/>
    </source>
</evidence>
<dbReference type="PANTHER" id="PTHR43132">
    <property type="entry name" value="ARSENICAL RESISTANCE OPERON REPRESSOR ARSR-RELATED"/>
    <property type="match status" value="1"/>
</dbReference>
<dbReference type="InterPro" id="IPR051011">
    <property type="entry name" value="Metal_resp_trans_reg"/>
</dbReference>
<evidence type="ECO:0000259" key="4">
    <source>
        <dbReference type="PROSITE" id="PS50987"/>
    </source>
</evidence>
<dbReference type="InterPro" id="IPR045981">
    <property type="entry name" value="DUF5937"/>
</dbReference>
<comment type="caution">
    <text evidence="5">The sequence shown here is derived from an EMBL/GenBank/DDBJ whole genome shotgun (WGS) entry which is preliminary data.</text>
</comment>
<evidence type="ECO:0000256" key="1">
    <source>
        <dbReference type="ARBA" id="ARBA00023015"/>
    </source>
</evidence>
<dbReference type="InterPro" id="IPR036388">
    <property type="entry name" value="WH-like_DNA-bd_sf"/>
</dbReference>
<dbReference type="PANTHER" id="PTHR43132:SF8">
    <property type="entry name" value="HTH-TYPE TRANSCRIPTIONAL REGULATOR KMTR"/>
    <property type="match status" value="1"/>
</dbReference>
<dbReference type="Gene3D" id="1.10.10.10">
    <property type="entry name" value="Winged helix-like DNA-binding domain superfamily/Winged helix DNA-binding domain"/>
    <property type="match status" value="1"/>
</dbReference>
<proteinExistence type="predicted"/>
<dbReference type="EMBL" id="BOPG01000032">
    <property type="protein sequence ID" value="GIJ57521.1"/>
    <property type="molecule type" value="Genomic_DNA"/>
</dbReference>
<organism evidence="5 6">
    <name type="scientific">Virgisporangium aurantiacum</name>
    <dbReference type="NCBI Taxonomy" id="175570"/>
    <lineage>
        <taxon>Bacteria</taxon>
        <taxon>Bacillati</taxon>
        <taxon>Actinomycetota</taxon>
        <taxon>Actinomycetes</taxon>
        <taxon>Micromonosporales</taxon>
        <taxon>Micromonosporaceae</taxon>
        <taxon>Virgisporangium</taxon>
    </lineage>
</organism>
<dbReference type="GO" id="GO:0003677">
    <property type="term" value="F:DNA binding"/>
    <property type="evidence" value="ECO:0007669"/>
    <property type="project" value="UniProtKB-KW"/>
</dbReference>
<dbReference type="CDD" id="cd00090">
    <property type="entry name" value="HTH_ARSR"/>
    <property type="match status" value="1"/>
</dbReference>
<dbReference type="SMART" id="SM00419">
    <property type="entry name" value="HTH_CRP"/>
    <property type="match status" value="1"/>
</dbReference>
<sequence length="327" mass="35597">MIRIRLGLTDVGRIRFGFSPLAETVLSLRTLATKSALHTPWLRRVLPLPAGVDVELLTTLVPRAGYIPDFLLPPARARAAGFDSGLAHVAGTDPALVAAQLHHLSTHPVAFPAKGGDAHRALLRGLAADPAAALTRVTTELRRYWQVAVEPYWPRIRALLRADLSYRLDELATGGVQQLFRTLHPLVALRGDELHVTKYWDGTVDLGQRGLLLVPCVFAWPDVVVRTADPQPALTYSPRGLGRLWSGPAERTDALANLIGRSRAAVLAQLDLPMTTTQLACLLDLTPPTLSVHLKTLEASGVVTARRDGRSVLYQRTHLGEELLRAG</sequence>
<gene>
    <name evidence="5" type="ORF">Vau01_050370</name>
</gene>
<dbReference type="InterPro" id="IPR012318">
    <property type="entry name" value="HTH_CRP"/>
</dbReference>
<evidence type="ECO:0000256" key="3">
    <source>
        <dbReference type="ARBA" id="ARBA00023163"/>
    </source>
</evidence>
<dbReference type="Pfam" id="PF19361">
    <property type="entry name" value="DUF5937"/>
    <property type="match status" value="1"/>
</dbReference>
<protein>
    <submittedName>
        <fullName evidence="5">ArsR family transcriptional regulator</fullName>
    </submittedName>
</protein>
<dbReference type="GO" id="GO:0003700">
    <property type="term" value="F:DNA-binding transcription factor activity"/>
    <property type="evidence" value="ECO:0007669"/>
    <property type="project" value="InterPro"/>
</dbReference>
<dbReference type="InterPro" id="IPR001845">
    <property type="entry name" value="HTH_ArsR_DNA-bd_dom"/>
</dbReference>
<dbReference type="InterPro" id="IPR011991">
    <property type="entry name" value="ArsR-like_HTH"/>
</dbReference>
<accession>A0A8J4E163</accession>
<dbReference type="Pfam" id="PF12840">
    <property type="entry name" value="HTH_20"/>
    <property type="match status" value="1"/>
</dbReference>
<dbReference type="SMART" id="SM00418">
    <property type="entry name" value="HTH_ARSR"/>
    <property type="match status" value="1"/>
</dbReference>
<dbReference type="AlphaFoldDB" id="A0A8J4E163"/>
<dbReference type="Proteomes" id="UP000612585">
    <property type="component" value="Unassembled WGS sequence"/>
</dbReference>
<keyword evidence="3" id="KW-0804">Transcription</keyword>
<evidence type="ECO:0000313" key="5">
    <source>
        <dbReference type="EMBL" id="GIJ57521.1"/>
    </source>
</evidence>
<dbReference type="RefSeq" id="WP_203996928.1">
    <property type="nucleotide sequence ID" value="NZ_BOPG01000032.1"/>
</dbReference>
<evidence type="ECO:0000313" key="6">
    <source>
        <dbReference type="Proteomes" id="UP000612585"/>
    </source>
</evidence>
<dbReference type="SUPFAM" id="SSF46785">
    <property type="entry name" value="Winged helix' DNA-binding domain"/>
    <property type="match status" value="1"/>
</dbReference>
<reference evidence="5" key="1">
    <citation type="submission" date="2021-01" db="EMBL/GenBank/DDBJ databases">
        <title>Whole genome shotgun sequence of Virgisporangium aurantiacum NBRC 16421.</title>
        <authorList>
            <person name="Komaki H."/>
            <person name="Tamura T."/>
        </authorList>
    </citation>
    <scope>NUCLEOTIDE SEQUENCE</scope>
    <source>
        <strain evidence="5">NBRC 16421</strain>
    </source>
</reference>
<dbReference type="InterPro" id="IPR036390">
    <property type="entry name" value="WH_DNA-bd_sf"/>
</dbReference>
<dbReference type="PROSITE" id="PS50987">
    <property type="entry name" value="HTH_ARSR_2"/>
    <property type="match status" value="1"/>
</dbReference>
<keyword evidence="1" id="KW-0805">Transcription regulation</keyword>
<keyword evidence="6" id="KW-1185">Reference proteome</keyword>
<name>A0A8J4E163_9ACTN</name>
<feature type="domain" description="HTH arsR-type" evidence="4">
    <location>
        <begin position="241"/>
        <end position="327"/>
    </location>
</feature>
<keyword evidence="2" id="KW-0238">DNA-binding</keyword>